<sequence length="514" mass="58341">MPGKDDGGHYVFPRDYRILFPFEEDPETEGMWWELDYHKKRWRTVSWRMYDPEYWESCDGTKPQIDYDTPNESGSQTSEEDETGIENAFSGLTVNDTEARIKDGARYESESPAAAGGATGSRTALSGLTVSTDRTRDKLSVLFDSLCVSNLLEDARKLLLKAANVTNLVNGNGLPNGKPLLLAVVEEGHEDVVEFLLNHEATLESQDWDGNTALLRALHFGRGILAERLVIAGANINVSNNDGENVCDIARASLEQQKESIRIEHAMIHPREPPLVQISFNKDWILKNIDARRKEICALQRIIASHEQRQIREQLISQMYGGEQAEAVERHGELDDQALLVRLLTRVMETPRDTEWRTVACLARGTVYPWIFAVSGYTNSVPDGILYRSSWKERVFDLADVIGHDLKGDYRDGKEREGSFFACHSEKQLLAYFVWNHTTKLCSRDRVSLHQSEAQRLSKLHAEIYFAQPGQRKAELCGDCYDFCERIVFHFGFRLTLKGVVQGETTYTKEFLPG</sequence>
<dbReference type="AlphaFoldDB" id="A0AAN6F740"/>
<feature type="repeat" description="ANK" evidence="3">
    <location>
        <begin position="209"/>
        <end position="241"/>
    </location>
</feature>
<comment type="caution">
    <text evidence="6">The sequence shown here is derived from an EMBL/GenBank/DDBJ whole genome shotgun (WGS) entry which is preliminary data.</text>
</comment>
<dbReference type="SMART" id="SM00248">
    <property type="entry name" value="ANK"/>
    <property type="match status" value="2"/>
</dbReference>
<name>A0AAN6F740_9PEZI</name>
<dbReference type="PANTHER" id="PTHR24180">
    <property type="entry name" value="CYCLIN-DEPENDENT KINASE INHIBITOR 2C-RELATED"/>
    <property type="match status" value="1"/>
</dbReference>
<dbReference type="Gene3D" id="1.25.40.20">
    <property type="entry name" value="Ankyrin repeat-containing domain"/>
    <property type="match status" value="1"/>
</dbReference>
<reference evidence="6" key="1">
    <citation type="submission" date="2021-12" db="EMBL/GenBank/DDBJ databases">
        <title>Black yeast isolated from Biological Soil Crust.</title>
        <authorList>
            <person name="Kurbessoian T."/>
        </authorList>
    </citation>
    <scope>NUCLEOTIDE SEQUENCE</scope>
    <source>
        <strain evidence="6">CCFEE 5208</strain>
    </source>
</reference>
<evidence type="ECO:0000256" key="4">
    <source>
        <dbReference type="SAM" id="MobiDB-lite"/>
    </source>
</evidence>
<dbReference type="PROSITE" id="PS50088">
    <property type="entry name" value="ANK_REPEAT"/>
    <property type="match status" value="1"/>
</dbReference>
<proteinExistence type="predicted"/>
<feature type="region of interest" description="Disordered" evidence="4">
    <location>
        <begin position="60"/>
        <end position="83"/>
    </location>
</feature>
<dbReference type="InterPro" id="IPR051637">
    <property type="entry name" value="Ank_repeat_dom-contain_49"/>
</dbReference>
<dbReference type="Pfam" id="PF12796">
    <property type="entry name" value="Ank_2"/>
    <property type="match status" value="1"/>
</dbReference>
<evidence type="ECO:0000256" key="2">
    <source>
        <dbReference type="ARBA" id="ARBA00023043"/>
    </source>
</evidence>
<accession>A0AAN6F740</accession>
<feature type="domain" description="Single-strand DNA deaminase toxin A-like C-terminal" evidence="5">
    <location>
        <begin position="373"/>
        <end position="430"/>
    </location>
</feature>
<evidence type="ECO:0000313" key="6">
    <source>
        <dbReference type="EMBL" id="KAK0302489.1"/>
    </source>
</evidence>
<dbReference type="PANTHER" id="PTHR24180:SF45">
    <property type="entry name" value="POLY [ADP-RIBOSE] POLYMERASE TANKYRASE"/>
    <property type="match status" value="1"/>
</dbReference>
<dbReference type="Proteomes" id="UP001168146">
    <property type="component" value="Unassembled WGS sequence"/>
</dbReference>
<gene>
    <name evidence="6" type="ORF">LTR82_017854</name>
</gene>
<dbReference type="InterPro" id="IPR036770">
    <property type="entry name" value="Ankyrin_rpt-contain_sf"/>
</dbReference>
<evidence type="ECO:0000256" key="3">
    <source>
        <dbReference type="PROSITE-ProRule" id="PRU00023"/>
    </source>
</evidence>
<keyword evidence="1" id="KW-0677">Repeat</keyword>
<dbReference type="InterPro" id="IPR002110">
    <property type="entry name" value="Ankyrin_rpt"/>
</dbReference>
<organism evidence="6 7">
    <name type="scientific">Friedmanniomyces endolithicus</name>
    <dbReference type="NCBI Taxonomy" id="329885"/>
    <lineage>
        <taxon>Eukaryota</taxon>
        <taxon>Fungi</taxon>
        <taxon>Dikarya</taxon>
        <taxon>Ascomycota</taxon>
        <taxon>Pezizomycotina</taxon>
        <taxon>Dothideomycetes</taxon>
        <taxon>Dothideomycetidae</taxon>
        <taxon>Mycosphaerellales</taxon>
        <taxon>Teratosphaeriaceae</taxon>
        <taxon>Friedmanniomyces</taxon>
    </lineage>
</organism>
<dbReference type="SUPFAM" id="SSF48403">
    <property type="entry name" value="Ankyrin repeat"/>
    <property type="match status" value="1"/>
</dbReference>
<dbReference type="Pfam" id="PF24120">
    <property type="entry name" value="SsdA_C"/>
    <property type="match status" value="1"/>
</dbReference>
<dbReference type="InterPro" id="IPR057517">
    <property type="entry name" value="SsdA-like_C"/>
</dbReference>
<protein>
    <recommendedName>
        <fullName evidence="5">Single-strand DNA deaminase toxin A-like C-terminal domain-containing protein</fullName>
    </recommendedName>
</protein>
<evidence type="ECO:0000313" key="7">
    <source>
        <dbReference type="Proteomes" id="UP001168146"/>
    </source>
</evidence>
<keyword evidence="2 3" id="KW-0040">ANK repeat</keyword>
<evidence type="ECO:0000256" key="1">
    <source>
        <dbReference type="ARBA" id="ARBA00022737"/>
    </source>
</evidence>
<evidence type="ECO:0000259" key="5">
    <source>
        <dbReference type="Pfam" id="PF24120"/>
    </source>
</evidence>
<dbReference type="EMBL" id="JASUXU010000185">
    <property type="protein sequence ID" value="KAK0302489.1"/>
    <property type="molecule type" value="Genomic_DNA"/>
</dbReference>